<dbReference type="PROSITE" id="PS00018">
    <property type="entry name" value="EF_HAND_1"/>
    <property type="match status" value="1"/>
</dbReference>
<dbReference type="InterPro" id="IPR018247">
    <property type="entry name" value="EF_Hand_1_Ca_BS"/>
</dbReference>
<evidence type="ECO:0000313" key="1">
    <source>
        <dbReference type="EMBL" id="MBU2692231.1"/>
    </source>
</evidence>
<name>A0A948W817_UNCEI</name>
<comment type="caution">
    <text evidence="1">The sequence shown here is derived from an EMBL/GenBank/DDBJ whole genome shotgun (WGS) entry which is preliminary data.</text>
</comment>
<organism evidence="1 2">
    <name type="scientific">Eiseniibacteriota bacterium</name>
    <dbReference type="NCBI Taxonomy" id="2212470"/>
    <lineage>
        <taxon>Bacteria</taxon>
        <taxon>Candidatus Eiseniibacteriota</taxon>
    </lineage>
</organism>
<dbReference type="InterPro" id="IPR026444">
    <property type="entry name" value="Secre_tail"/>
</dbReference>
<dbReference type="AlphaFoldDB" id="A0A948W817"/>
<reference evidence="1" key="1">
    <citation type="submission" date="2021-05" db="EMBL/GenBank/DDBJ databases">
        <title>Energy efficiency and biological interactions define the core microbiome of deep oligotrophic groundwater.</title>
        <authorList>
            <person name="Mehrshad M."/>
            <person name="Lopez-Fernandez M."/>
            <person name="Bell E."/>
            <person name="Bernier-Latmani R."/>
            <person name="Bertilsson S."/>
            <person name="Dopson M."/>
        </authorList>
    </citation>
    <scope>NUCLEOTIDE SEQUENCE</scope>
    <source>
        <strain evidence="1">Modern_marine.mb.64</strain>
    </source>
</reference>
<dbReference type="EMBL" id="JAHJDP010000087">
    <property type="protein sequence ID" value="MBU2692231.1"/>
    <property type="molecule type" value="Genomic_DNA"/>
</dbReference>
<proteinExistence type="predicted"/>
<dbReference type="PROSITE" id="PS51257">
    <property type="entry name" value="PROKAR_LIPOPROTEIN"/>
    <property type="match status" value="1"/>
</dbReference>
<dbReference type="InterPro" id="IPR036439">
    <property type="entry name" value="Dockerin_dom_sf"/>
</dbReference>
<evidence type="ECO:0000313" key="2">
    <source>
        <dbReference type="Proteomes" id="UP000777784"/>
    </source>
</evidence>
<dbReference type="Gene3D" id="1.10.1330.10">
    <property type="entry name" value="Dockerin domain"/>
    <property type="match status" value="2"/>
</dbReference>
<protein>
    <submittedName>
        <fullName evidence="1">T9SS type A sorting domain-containing protein</fullName>
    </submittedName>
</protein>
<dbReference type="NCBIfam" id="TIGR04183">
    <property type="entry name" value="Por_Secre_tail"/>
    <property type="match status" value="1"/>
</dbReference>
<accession>A0A948W817</accession>
<sequence length="602" mass="65736">MNSRRPLHPFIFLFIIGCLLFLSPAVIAVDRSCGDHIWEACEYCGQDCYWESGFVYTDMTHDCIVNIVDFGIFAQPFLGSYWTASADFNDDGFVNAGDYYLFGTSYFHDYEVDPCDPCGVVPDSCMGIARINFSMDAEEDVDRIDIAPFEEFRVFIVLEGCVGMTSADACFYASSNVEGDFSTEALWGMTPSDGSPARYQGEFHAYVTDSEPAWVKIRDCTMHSNQGLQWAQVNPPRLMNFETVAFGGINAYPPPDSLGNCGPQEPYCGDGAWDFEPCEFCGQDAYQTTGWTEMNHDCWVDLLDLVLFGEAYGGSYDPSADFNDNGVVGIEDFLVFSDSFFQHGPVTPCATCGVVPDSCAGTVRINFSADPTDDLDRIDLAPYQPATAHVVVEGCDGIAGIDLCVLVTPNINIDNTAYPTTLVLEDGAYPLLPPMDSGPHDVLGVTFYLTDATPGRIWVNGCGARTLSWAQRDPLRRMGFRMIASGGINVDAGYDSLGCGLSGVGDWTVADLIPVRITCSPNPAGHNVSLTFNLDEAIPTDVGIFDVAGRLVRHLYKGSLDSGSLLQWDTRSDRGEDVPSGVYFVKLSSSRGCAKTRMILLR</sequence>
<gene>
    <name evidence="1" type="ORF">KJ970_15015</name>
</gene>
<dbReference type="GO" id="GO:0000272">
    <property type="term" value="P:polysaccharide catabolic process"/>
    <property type="evidence" value="ECO:0007669"/>
    <property type="project" value="InterPro"/>
</dbReference>
<dbReference type="Gene3D" id="2.60.40.4070">
    <property type="match status" value="1"/>
</dbReference>
<dbReference type="Proteomes" id="UP000777784">
    <property type="component" value="Unassembled WGS sequence"/>
</dbReference>
<dbReference type="SUPFAM" id="SSF63446">
    <property type="entry name" value="Type I dockerin domain"/>
    <property type="match status" value="1"/>
</dbReference>